<accession>A0A3N1VI69</accession>
<name>A0A3N1VI69_9BACT</name>
<evidence type="ECO:0000313" key="2">
    <source>
        <dbReference type="EMBL" id="ROR01600.1"/>
    </source>
</evidence>
<proteinExistence type="predicted"/>
<evidence type="ECO:0000313" key="3">
    <source>
        <dbReference type="Proteomes" id="UP000276223"/>
    </source>
</evidence>
<keyword evidence="3" id="KW-1185">Reference proteome</keyword>
<keyword evidence="1" id="KW-0812">Transmembrane</keyword>
<reference evidence="2 3" key="1">
    <citation type="submission" date="2018-11" db="EMBL/GenBank/DDBJ databases">
        <title>Genomic Encyclopedia of Type Strains, Phase IV (KMG-IV): sequencing the most valuable type-strain genomes for metagenomic binning, comparative biology and taxonomic classification.</title>
        <authorList>
            <person name="Goeker M."/>
        </authorList>
    </citation>
    <scope>NUCLEOTIDE SEQUENCE [LARGE SCALE GENOMIC DNA]</scope>
    <source>
        <strain evidence="2 3">DSM 22027</strain>
    </source>
</reference>
<gene>
    <name evidence="2" type="ORF">EDC27_0779</name>
</gene>
<dbReference type="Proteomes" id="UP000276223">
    <property type="component" value="Unassembled WGS sequence"/>
</dbReference>
<organism evidence="2 3">
    <name type="scientific">Desulfosoma caldarium</name>
    <dbReference type="NCBI Taxonomy" id="610254"/>
    <lineage>
        <taxon>Bacteria</taxon>
        <taxon>Pseudomonadati</taxon>
        <taxon>Thermodesulfobacteriota</taxon>
        <taxon>Syntrophobacteria</taxon>
        <taxon>Syntrophobacterales</taxon>
        <taxon>Syntrophobacteraceae</taxon>
        <taxon>Desulfosoma</taxon>
    </lineage>
</organism>
<evidence type="ECO:0000256" key="1">
    <source>
        <dbReference type="SAM" id="Phobius"/>
    </source>
</evidence>
<keyword evidence="1" id="KW-0472">Membrane</keyword>
<dbReference type="EMBL" id="RJVA01000010">
    <property type="protein sequence ID" value="ROR01600.1"/>
    <property type="molecule type" value="Genomic_DNA"/>
</dbReference>
<sequence length="30" mass="3482">MDKDFLWLGGILVAWVVLNKWILPKLGVRT</sequence>
<feature type="transmembrane region" description="Helical" evidence="1">
    <location>
        <begin position="6"/>
        <end position="23"/>
    </location>
</feature>
<keyword evidence="1" id="KW-1133">Transmembrane helix</keyword>
<dbReference type="AlphaFoldDB" id="A0A3N1VI69"/>
<comment type="caution">
    <text evidence="2">The sequence shown here is derived from an EMBL/GenBank/DDBJ whole genome shotgun (WGS) entry which is preliminary data.</text>
</comment>
<protein>
    <submittedName>
        <fullName evidence="2">Uncharacterized protein</fullName>
    </submittedName>
</protein>